<dbReference type="InterPro" id="IPR036864">
    <property type="entry name" value="Zn2-C6_fun-type_DNA-bd_sf"/>
</dbReference>
<dbReference type="PANTHER" id="PTHR47338">
    <property type="entry name" value="ZN(II)2CYS6 TRANSCRIPTION FACTOR (EUROFUNG)-RELATED"/>
    <property type="match status" value="1"/>
</dbReference>
<dbReference type="AlphaFoldDB" id="A0A286US22"/>
<protein>
    <recommendedName>
        <fullName evidence="7">Zn(2)-C6 fungal-type domain-containing protein</fullName>
    </recommendedName>
</protein>
<reference evidence="8 9" key="1">
    <citation type="journal article" date="2017" name="Mol. Ecol.">
        <title>Comparative and population genomic landscape of Phellinus noxius: A hypervariable fungus causing root rot in trees.</title>
        <authorList>
            <person name="Chung C.L."/>
            <person name="Lee T.J."/>
            <person name="Akiba M."/>
            <person name="Lee H.H."/>
            <person name="Kuo T.H."/>
            <person name="Liu D."/>
            <person name="Ke H.M."/>
            <person name="Yokoi T."/>
            <person name="Roa M.B."/>
            <person name="Lu M.J."/>
            <person name="Chang Y.Y."/>
            <person name="Ann P.J."/>
            <person name="Tsai J.N."/>
            <person name="Chen C.Y."/>
            <person name="Tzean S.S."/>
            <person name="Ota Y."/>
            <person name="Hattori T."/>
            <person name="Sahashi N."/>
            <person name="Liou R.F."/>
            <person name="Kikuchi T."/>
            <person name="Tsai I.J."/>
        </authorList>
    </citation>
    <scope>NUCLEOTIDE SEQUENCE [LARGE SCALE GENOMIC DNA]</scope>
    <source>
        <strain evidence="8 9">FFPRI411160</strain>
    </source>
</reference>
<keyword evidence="2" id="KW-0479">Metal-binding</keyword>
<feature type="region of interest" description="Disordered" evidence="6">
    <location>
        <begin position="680"/>
        <end position="701"/>
    </location>
</feature>
<evidence type="ECO:0000256" key="3">
    <source>
        <dbReference type="ARBA" id="ARBA00023015"/>
    </source>
</evidence>
<dbReference type="GO" id="GO:0006351">
    <property type="term" value="P:DNA-templated transcription"/>
    <property type="evidence" value="ECO:0007669"/>
    <property type="project" value="InterPro"/>
</dbReference>
<dbReference type="SMART" id="SM00066">
    <property type="entry name" value="GAL4"/>
    <property type="match status" value="1"/>
</dbReference>
<evidence type="ECO:0000259" key="7">
    <source>
        <dbReference type="PROSITE" id="PS50048"/>
    </source>
</evidence>
<dbReference type="EMBL" id="NBII01000002">
    <property type="protein sequence ID" value="PAV22367.1"/>
    <property type="molecule type" value="Genomic_DNA"/>
</dbReference>
<dbReference type="OrthoDB" id="5600212at2759"/>
<dbReference type="GO" id="GO:0005634">
    <property type="term" value="C:nucleus"/>
    <property type="evidence" value="ECO:0007669"/>
    <property type="project" value="UniProtKB-SubCell"/>
</dbReference>
<dbReference type="GO" id="GO:0000981">
    <property type="term" value="F:DNA-binding transcription factor activity, RNA polymerase II-specific"/>
    <property type="evidence" value="ECO:0007669"/>
    <property type="project" value="InterPro"/>
</dbReference>
<feature type="region of interest" description="Disordered" evidence="6">
    <location>
        <begin position="634"/>
        <end position="659"/>
    </location>
</feature>
<dbReference type="GO" id="GO:0003677">
    <property type="term" value="F:DNA binding"/>
    <property type="evidence" value="ECO:0007669"/>
    <property type="project" value="InterPro"/>
</dbReference>
<evidence type="ECO:0000256" key="2">
    <source>
        <dbReference type="ARBA" id="ARBA00022723"/>
    </source>
</evidence>
<comment type="subcellular location">
    <subcellularLocation>
        <location evidence="1">Nucleus</location>
    </subcellularLocation>
</comment>
<dbReference type="Proteomes" id="UP000217199">
    <property type="component" value="Unassembled WGS sequence"/>
</dbReference>
<dbReference type="GO" id="GO:0008270">
    <property type="term" value="F:zinc ion binding"/>
    <property type="evidence" value="ECO:0007669"/>
    <property type="project" value="InterPro"/>
</dbReference>
<dbReference type="Pfam" id="PF04082">
    <property type="entry name" value="Fungal_trans"/>
    <property type="match status" value="1"/>
</dbReference>
<keyword evidence="5" id="KW-0539">Nucleus</keyword>
<evidence type="ECO:0000256" key="5">
    <source>
        <dbReference type="ARBA" id="ARBA00023242"/>
    </source>
</evidence>
<keyword evidence="4" id="KW-0804">Transcription</keyword>
<dbReference type="CDD" id="cd00067">
    <property type="entry name" value="GAL4"/>
    <property type="match status" value="1"/>
</dbReference>
<evidence type="ECO:0000313" key="9">
    <source>
        <dbReference type="Proteomes" id="UP000217199"/>
    </source>
</evidence>
<dbReference type="InterPro" id="IPR050815">
    <property type="entry name" value="TF_fung"/>
</dbReference>
<gene>
    <name evidence="8" type="ORF">PNOK_0232400</name>
</gene>
<evidence type="ECO:0000256" key="6">
    <source>
        <dbReference type="SAM" id="MobiDB-lite"/>
    </source>
</evidence>
<evidence type="ECO:0000256" key="4">
    <source>
        <dbReference type="ARBA" id="ARBA00023163"/>
    </source>
</evidence>
<proteinExistence type="predicted"/>
<dbReference type="PROSITE" id="PS50048">
    <property type="entry name" value="ZN2_CY6_FUNGAL_2"/>
    <property type="match status" value="1"/>
</dbReference>
<feature type="compositionally biased region" description="Polar residues" evidence="6">
    <location>
        <begin position="78"/>
        <end position="88"/>
    </location>
</feature>
<keyword evidence="9" id="KW-1185">Reference proteome</keyword>
<feature type="region of interest" description="Disordered" evidence="6">
    <location>
        <begin position="73"/>
        <end position="120"/>
    </location>
</feature>
<keyword evidence="3" id="KW-0805">Transcription regulation</keyword>
<dbReference type="SUPFAM" id="SSF57701">
    <property type="entry name" value="Zn2/Cys6 DNA-binding domain"/>
    <property type="match status" value="1"/>
</dbReference>
<sequence length="701" mass="78353">MPRAASSTPALRRNQACRPCRKKKLKCDAKRPFCGQCVKHWQGITSVPAPEGYAHVGKLEDQIAELKRKLEEAGIANSPPTSELSNDSHISDRRLSSLAPPSYNMAASPDPPAPRSDISLPRAGLNVVDTLRTGSPRTSNTSSPDLTMTSTESLLSLFAFGWNPDLPDPAEMRYLIDVFFACDPCGSRILHKPSFMASMDFSPKDPRFPHSAILHAICTSASRWTARKSFMTPDGIRRDTFAEYHAGKTRQYIDRTMASGADIFSVLQACIILSWYFYAEGRWVEVWIFAGFQTRVAVPLRLNHKGTFSSSGTGSPGAYLPPPRDAQELEMRRRTWWMSVVLDRVVSVGGWLHGVEYKHIATELPLRRDDFENNQPLSNPQDLHSDNFYTNHYPQFTDSFLLFIKAVMLFGQVTDFNTELNLKTRFVANVAPHNDPSFRLLDRLVAKDFLGRLPPEYSGNSYIKINCIDTDLLMVHLIPHAASITLHSPFLDFNDPQSLSTNRCIHAADAILDVYYTLNKAALSLPTSDFPHLLKLHPFVTICWYLAAVVKVQMCKFMIDRNEIAEEIRIWGEINAMRHAMLDYGTISPIGTRQEKLLQTLMSEIVRSTSQAQPLDIPVNFRLYPHSSKSAFLQDTSGAPLPTGPDAFGPSEASLGLTPIHSHMQPQGAWLQQGHSEIPLPQVHSHSQSPPSQSSSGHYMP</sequence>
<comment type="caution">
    <text evidence="8">The sequence shown here is derived from an EMBL/GenBank/DDBJ whole genome shotgun (WGS) entry which is preliminary data.</text>
</comment>
<dbReference type="STRING" id="2282107.A0A286US22"/>
<dbReference type="InterPro" id="IPR001138">
    <property type="entry name" value="Zn2Cys6_DnaBD"/>
</dbReference>
<evidence type="ECO:0000256" key="1">
    <source>
        <dbReference type="ARBA" id="ARBA00004123"/>
    </source>
</evidence>
<accession>A0A286US22</accession>
<dbReference type="Gene3D" id="4.10.240.10">
    <property type="entry name" value="Zn(2)-C6 fungal-type DNA-binding domain"/>
    <property type="match status" value="1"/>
</dbReference>
<dbReference type="PANTHER" id="PTHR47338:SF29">
    <property type="entry name" value="ZN(2)-C6 FUNGAL-TYPE DOMAIN-CONTAINING PROTEIN"/>
    <property type="match status" value="1"/>
</dbReference>
<dbReference type="InterPro" id="IPR007219">
    <property type="entry name" value="XnlR_reg_dom"/>
</dbReference>
<feature type="compositionally biased region" description="Low complexity" evidence="6">
    <location>
        <begin position="684"/>
        <end position="701"/>
    </location>
</feature>
<dbReference type="Pfam" id="PF00172">
    <property type="entry name" value="Zn_clus"/>
    <property type="match status" value="1"/>
</dbReference>
<evidence type="ECO:0000313" key="8">
    <source>
        <dbReference type="EMBL" id="PAV22367.1"/>
    </source>
</evidence>
<dbReference type="InParanoid" id="A0A286US22"/>
<name>A0A286US22_9AGAM</name>
<organism evidence="8 9">
    <name type="scientific">Pyrrhoderma noxium</name>
    <dbReference type="NCBI Taxonomy" id="2282107"/>
    <lineage>
        <taxon>Eukaryota</taxon>
        <taxon>Fungi</taxon>
        <taxon>Dikarya</taxon>
        <taxon>Basidiomycota</taxon>
        <taxon>Agaricomycotina</taxon>
        <taxon>Agaricomycetes</taxon>
        <taxon>Hymenochaetales</taxon>
        <taxon>Hymenochaetaceae</taxon>
        <taxon>Pyrrhoderma</taxon>
    </lineage>
</organism>
<feature type="domain" description="Zn(2)-C6 fungal-type" evidence="7">
    <location>
        <begin position="16"/>
        <end position="39"/>
    </location>
</feature>
<dbReference type="CDD" id="cd12148">
    <property type="entry name" value="fungal_TF_MHR"/>
    <property type="match status" value="1"/>
</dbReference>